<dbReference type="PANTHER" id="PTHR46310:SF7">
    <property type="entry name" value="AMIDASE 1"/>
    <property type="match status" value="1"/>
</dbReference>
<feature type="chain" id="PRO_5007895229" evidence="1">
    <location>
        <begin position="26"/>
        <end position="635"/>
    </location>
</feature>
<dbReference type="InterPro" id="IPR036928">
    <property type="entry name" value="AS_sf"/>
</dbReference>
<proteinExistence type="predicted"/>
<accession>A0A168AAQ6</accession>
<evidence type="ECO:0000313" key="4">
    <source>
        <dbReference type="EMBL" id="KZZ93694.1"/>
    </source>
</evidence>
<keyword evidence="5" id="KW-1185">Reference proteome</keyword>
<dbReference type="Pfam" id="PF26053">
    <property type="entry name" value="DUF8016"/>
    <property type="match status" value="1"/>
</dbReference>
<dbReference type="STRING" id="1081109.A0A168AAQ6"/>
<dbReference type="EMBL" id="AZGY01000012">
    <property type="protein sequence ID" value="KZZ93694.1"/>
    <property type="molecule type" value="Genomic_DNA"/>
</dbReference>
<dbReference type="AlphaFoldDB" id="A0A168AAQ6"/>
<dbReference type="OrthoDB" id="5423360at2759"/>
<evidence type="ECO:0000313" key="5">
    <source>
        <dbReference type="Proteomes" id="UP000078544"/>
    </source>
</evidence>
<evidence type="ECO:0000259" key="2">
    <source>
        <dbReference type="Pfam" id="PF01425"/>
    </source>
</evidence>
<dbReference type="InterPro" id="IPR023631">
    <property type="entry name" value="Amidase_dom"/>
</dbReference>
<dbReference type="PANTHER" id="PTHR46310">
    <property type="entry name" value="AMIDASE 1"/>
    <property type="match status" value="1"/>
</dbReference>
<feature type="domain" description="Scytalone dehydratase-like protein Arp1 N-terminal" evidence="3">
    <location>
        <begin position="55"/>
        <end position="162"/>
    </location>
</feature>
<sequence>MLCHFRCSFAIPAFALHIWAAGTSAQTTVITGLTVELNGVAYHLPPQPVGRLVGWESKATATNELDIRPITVISSDIDRLTAERLRDLSTDFSRSDDVFQDAFLEGVFLQDVQHRKSQLCNRALDVCKNVRLSSPTHKNSTLPAGPYFVSSKGSIFQAWRLYPDTQGAFSQAATSHDGSHFTALSSSGNGQYGFVATPSRLYYTPTDAKPLSGIRIGVKDIYDVKGLRTSVGNRAWYELYPPANETAPAVQNLLDAGAILIGKMKTSQFANGETATADWIDYHAPFNPRGDGYQDGSSSSTGPAAGVASYPWLDISLGSDTGGSIRSPSQLQGVYGNRPTHGLVSMQGAMPLAPQLDTAGIFARDPRLWAAAAKALYKDNMTLGTAYPSSILTVGFPNDNATKFNTLLNTFLLNLTSFLSGAHVKAYDVGKAWEMDKPGAQSLSSMMNQTYELLTAKEQIRLVRDSFYSDYAIQHDGRRPYVNPSPLQRWQFGDDDAKTIDEVVAVKTEFMDWFNEKGLPRDEKTCSKHLLLYARIPKPIYRDTYVAGPSRPFPFSTTRLSVYGGGPDVVLPIGEVSYFSRITNKTEPLPVTVDVMAARGCDGMIFSLVKDMHAAGRLPTVKPGRSLMSGQNFLL</sequence>
<feature type="signal peptide" evidence="1">
    <location>
        <begin position="1"/>
        <end position="25"/>
    </location>
</feature>
<protein>
    <submittedName>
        <fullName evidence="4">Glutamyl-tRNA(Gln) amidotransferase</fullName>
    </submittedName>
</protein>
<dbReference type="SUPFAM" id="SSF75304">
    <property type="entry name" value="Amidase signature (AS) enzymes"/>
    <property type="match status" value="1"/>
</dbReference>
<keyword evidence="4" id="KW-0808">Transferase</keyword>
<keyword evidence="1" id="KW-0732">Signal</keyword>
<evidence type="ECO:0000259" key="3">
    <source>
        <dbReference type="Pfam" id="PF26053"/>
    </source>
</evidence>
<evidence type="ECO:0000256" key="1">
    <source>
        <dbReference type="SAM" id="SignalP"/>
    </source>
</evidence>
<dbReference type="GO" id="GO:0016740">
    <property type="term" value="F:transferase activity"/>
    <property type="evidence" value="ECO:0007669"/>
    <property type="project" value="UniProtKB-KW"/>
</dbReference>
<reference evidence="4 5" key="1">
    <citation type="journal article" date="2016" name="Genome Biol. Evol.">
        <title>Divergent and convergent evolution of fungal pathogenicity.</title>
        <authorList>
            <person name="Shang Y."/>
            <person name="Xiao G."/>
            <person name="Zheng P."/>
            <person name="Cen K."/>
            <person name="Zhan S."/>
            <person name="Wang C."/>
        </authorList>
    </citation>
    <scope>NUCLEOTIDE SEQUENCE [LARGE SCALE GENOMIC DNA]</scope>
    <source>
        <strain evidence="4 5">RCEF 2490</strain>
    </source>
</reference>
<dbReference type="Gene3D" id="3.90.1300.10">
    <property type="entry name" value="Amidase signature (AS) domain"/>
    <property type="match status" value="1"/>
</dbReference>
<feature type="domain" description="Amidase" evidence="2">
    <location>
        <begin position="207"/>
        <end position="381"/>
    </location>
</feature>
<name>A0A168AAQ6_9HYPO</name>
<dbReference type="InterPro" id="IPR058329">
    <property type="entry name" value="Arp1_N"/>
</dbReference>
<gene>
    <name evidence="4" type="ORF">AAL_05410</name>
</gene>
<dbReference type="Proteomes" id="UP000078544">
    <property type="component" value="Unassembled WGS sequence"/>
</dbReference>
<dbReference type="Pfam" id="PF01425">
    <property type="entry name" value="Amidase"/>
    <property type="match status" value="1"/>
</dbReference>
<organism evidence="4 5">
    <name type="scientific">Moelleriella libera RCEF 2490</name>
    <dbReference type="NCBI Taxonomy" id="1081109"/>
    <lineage>
        <taxon>Eukaryota</taxon>
        <taxon>Fungi</taxon>
        <taxon>Dikarya</taxon>
        <taxon>Ascomycota</taxon>
        <taxon>Pezizomycotina</taxon>
        <taxon>Sordariomycetes</taxon>
        <taxon>Hypocreomycetidae</taxon>
        <taxon>Hypocreales</taxon>
        <taxon>Clavicipitaceae</taxon>
        <taxon>Moelleriella</taxon>
    </lineage>
</organism>
<comment type="caution">
    <text evidence="4">The sequence shown here is derived from an EMBL/GenBank/DDBJ whole genome shotgun (WGS) entry which is preliminary data.</text>
</comment>